<evidence type="ECO:0000256" key="3">
    <source>
        <dbReference type="RuleBase" id="RU004514"/>
    </source>
</evidence>
<evidence type="ECO:0000256" key="1">
    <source>
        <dbReference type="ARBA" id="ARBA00022898"/>
    </source>
</evidence>
<organism evidence="5 6">
    <name type="scientific">Enterococcus camelliae</name>
    <dbReference type="NCBI Taxonomy" id="453959"/>
    <lineage>
        <taxon>Bacteria</taxon>
        <taxon>Bacillati</taxon>
        <taxon>Bacillota</taxon>
        <taxon>Bacilli</taxon>
        <taxon>Lactobacillales</taxon>
        <taxon>Enterococcaceae</taxon>
        <taxon>Enterococcus</taxon>
    </lineage>
</organism>
<feature type="domain" description="Alanine racemase N-terminal" evidence="4">
    <location>
        <begin position="9"/>
        <end position="222"/>
    </location>
</feature>
<name>A0ABW5TK17_9ENTE</name>
<keyword evidence="1 2" id="KW-0663">Pyridoxal phosphate</keyword>
<keyword evidence="6" id="KW-1185">Reference proteome</keyword>
<evidence type="ECO:0000313" key="5">
    <source>
        <dbReference type="EMBL" id="MFD2729030.1"/>
    </source>
</evidence>
<comment type="function">
    <text evidence="2">Pyridoxal 5'-phosphate (PLP)-binding protein, which is involved in PLP homeostasis.</text>
</comment>
<proteinExistence type="inferred from homology"/>
<dbReference type="Pfam" id="PF01168">
    <property type="entry name" value="Ala_racemase_N"/>
    <property type="match status" value="1"/>
</dbReference>
<dbReference type="InterPro" id="IPR029066">
    <property type="entry name" value="PLP-binding_barrel"/>
</dbReference>
<dbReference type="InterPro" id="IPR001608">
    <property type="entry name" value="Ala_racemase_N"/>
</dbReference>
<reference evidence="6" key="1">
    <citation type="journal article" date="2019" name="Int. J. Syst. Evol. Microbiol.">
        <title>The Global Catalogue of Microorganisms (GCM) 10K type strain sequencing project: providing services to taxonomists for standard genome sequencing and annotation.</title>
        <authorList>
            <consortium name="The Broad Institute Genomics Platform"/>
            <consortium name="The Broad Institute Genome Sequencing Center for Infectious Disease"/>
            <person name="Wu L."/>
            <person name="Ma J."/>
        </authorList>
    </citation>
    <scope>NUCLEOTIDE SEQUENCE [LARGE SCALE GENOMIC DNA]</scope>
    <source>
        <strain evidence="6">TISTR 932</strain>
    </source>
</reference>
<evidence type="ECO:0000259" key="4">
    <source>
        <dbReference type="Pfam" id="PF01168"/>
    </source>
</evidence>
<dbReference type="Gene3D" id="3.20.20.10">
    <property type="entry name" value="Alanine racemase"/>
    <property type="match status" value="1"/>
</dbReference>
<evidence type="ECO:0000313" key="6">
    <source>
        <dbReference type="Proteomes" id="UP001597427"/>
    </source>
</evidence>
<dbReference type="HAMAP" id="MF_02087">
    <property type="entry name" value="PLP_homeostasis"/>
    <property type="match status" value="1"/>
</dbReference>
<dbReference type="EMBL" id="JBHUMO010000039">
    <property type="protein sequence ID" value="MFD2729030.1"/>
    <property type="molecule type" value="Genomic_DNA"/>
</dbReference>
<dbReference type="Proteomes" id="UP001597427">
    <property type="component" value="Unassembled WGS sequence"/>
</dbReference>
<dbReference type="PROSITE" id="PS01211">
    <property type="entry name" value="UPF0001"/>
    <property type="match status" value="1"/>
</dbReference>
<accession>A0ABW5TK17</accession>
<feature type="modified residue" description="N6-(pyridoxal phosphate)lysine" evidence="2">
    <location>
        <position position="34"/>
    </location>
</feature>
<gene>
    <name evidence="5" type="ORF">ACFSR0_06295</name>
</gene>
<protein>
    <recommendedName>
        <fullName evidence="2">Pyridoxal phosphate homeostasis protein</fullName>
        <shortName evidence="2">PLP homeostasis protein</shortName>
    </recommendedName>
</protein>
<dbReference type="RefSeq" id="WP_379980989.1">
    <property type="nucleotide sequence ID" value="NZ_JBHUMO010000039.1"/>
</dbReference>
<dbReference type="InterPro" id="IPR011078">
    <property type="entry name" value="PyrdxlP_homeostasis"/>
</dbReference>
<dbReference type="CDD" id="cd00635">
    <property type="entry name" value="PLPDE_III_YBL036c_like"/>
    <property type="match status" value="1"/>
</dbReference>
<dbReference type="PANTHER" id="PTHR10146:SF14">
    <property type="entry name" value="PYRIDOXAL PHOSPHATE HOMEOSTASIS PROTEIN"/>
    <property type="match status" value="1"/>
</dbReference>
<comment type="similarity">
    <text evidence="2 3">Belongs to the pyridoxal phosphate-binding protein YggS/PROSC family.</text>
</comment>
<dbReference type="NCBIfam" id="TIGR00044">
    <property type="entry name" value="YggS family pyridoxal phosphate-dependent enzyme"/>
    <property type="match status" value="1"/>
</dbReference>
<comment type="caution">
    <text evidence="5">The sequence shown here is derived from an EMBL/GenBank/DDBJ whole genome shotgun (WGS) entry which is preliminary data.</text>
</comment>
<dbReference type="PANTHER" id="PTHR10146">
    <property type="entry name" value="PROLINE SYNTHETASE CO-TRANSCRIBED BACTERIAL HOMOLOG PROTEIN"/>
    <property type="match status" value="1"/>
</dbReference>
<sequence>MISDNLRKVEQEVQKACALASRKREEVTLVAVTKTVDLASTMAIVNQGVTHCAENRVEPFLSKKAAMKDQSNVTWHFIGNLQRRKVKTVINEIDYFHALDSLTLAAEIQKRATRKIRCFIEVNVSGEEAKQGIQPAMLQSFVEELIAYDKIEIVGLMTMAPFHSSEMEQRTIFHQLHMMQQSIAAQKIVNAPCLELSMGMSNDFPIAVEEGATFIRVGSALFKE</sequence>
<dbReference type="SUPFAM" id="SSF51419">
    <property type="entry name" value="PLP-binding barrel"/>
    <property type="match status" value="1"/>
</dbReference>
<dbReference type="PIRSF" id="PIRSF004848">
    <property type="entry name" value="YBL036c_PLPDEIII"/>
    <property type="match status" value="1"/>
</dbReference>
<evidence type="ECO:0000256" key="2">
    <source>
        <dbReference type="HAMAP-Rule" id="MF_02087"/>
    </source>
</evidence>